<evidence type="ECO:0000256" key="1">
    <source>
        <dbReference type="ARBA" id="ARBA00004613"/>
    </source>
</evidence>
<dbReference type="PROSITE" id="PS00256">
    <property type="entry name" value="AKH"/>
    <property type="match status" value="1"/>
</dbReference>
<keyword evidence="3" id="KW-0027">Amidation</keyword>
<dbReference type="PIR" id="S53789">
    <property type="entry name" value="S53789"/>
</dbReference>
<comment type="subcellular location">
    <subcellularLocation>
        <location evidence="1">Secreted</location>
    </subcellularLocation>
</comment>
<sequence length="10" mass="1135">QVNFSPSWGN</sequence>
<evidence type="ECO:0000256" key="4">
    <source>
        <dbReference type="ARBA" id="ARBA00023283"/>
    </source>
</evidence>
<dbReference type="GO" id="GO:0005576">
    <property type="term" value="C:extracellular region"/>
    <property type="evidence" value="ECO:0007669"/>
    <property type="project" value="UniProtKB-SubCell"/>
</dbReference>
<evidence type="ECO:0000256" key="2">
    <source>
        <dbReference type="ARBA" id="ARBA00022525"/>
    </source>
</evidence>
<keyword evidence="2" id="KW-0964">Secreted</keyword>
<protein>
    <submittedName>
        <fullName evidence="5">Neuropeptide Pec-HrTH</fullName>
    </submittedName>
</protein>
<evidence type="ECO:0000313" key="5">
    <source>
        <dbReference type="PIR" id="S53789"/>
    </source>
</evidence>
<name>Q7M465_9HEMI</name>
<reference evidence="5" key="1">
    <citation type="journal article" date="1994" name="Biol. Chem. Hoppe-Seyler">
        <title>Cicadas contain novel members of the AKH/RPCH family peptides with hypertrehalosaemic activity.</title>
        <authorList>
            <person name="Gade G."/>
            <person name="Janssens M.P."/>
        </authorList>
    </citation>
    <scope>PROTEIN SEQUENCE</scope>
</reference>
<proteinExistence type="predicted"/>
<organism evidence="5">
    <name type="scientific">Platypleura capensis</name>
    <dbReference type="NCBI Taxonomy" id="70904"/>
    <lineage>
        <taxon>Eukaryota</taxon>
        <taxon>Metazoa</taxon>
        <taxon>Ecdysozoa</taxon>
        <taxon>Arthropoda</taxon>
        <taxon>Hexapoda</taxon>
        <taxon>Insecta</taxon>
        <taxon>Pterygota</taxon>
        <taxon>Neoptera</taxon>
        <taxon>Paraneoptera</taxon>
        <taxon>Hemiptera</taxon>
        <taxon>Auchenorrhyncha</taxon>
        <taxon>Cicadoidea</taxon>
        <taxon>Cicadidae</taxon>
        <taxon>Cicadinae</taxon>
        <taxon>Platypleurini</taxon>
        <taxon>Platypleura</taxon>
    </lineage>
</organism>
<keyword evidence="4" id="KW-0873">Pyrrolidone carboxylic acid</keyword>
<dbReference type="GO" id="GO:0005179">
    <property type="term" value="F:hormone activity"/>
    <property type="evidence" value="ECO:0007669"/>
    <property type="project" value="InterPro"/>
</dbReference>
<evidence type="ECO:0000256" key="3">
    <source>
        <dbReference type="ARBA" id="ARBA00022815"/>
    </source>
</evidence>
<dbReference type="InterPro" id="IPR002047">
    <property type="entry name" value="Adipokinetic_hormone_CS"/>
</dbReference>
<accession>Q7M465</accession>